<sequence>MTRALQLMSAAIFLTLVILSCTTDADAKIRCTQESPRCDLAQCHRKCQADFPKSVSVCVTNRNPQECCCQYD</sequence>
<dbReference type="InParanoid" id="A0A1B6PT64"/>
<evidence type="ECO:0000313" key="3">
    <source>
        <dbReference type="Proteomes" id="UP000000768"/>
    </source>
</evidence>
<evidence type="ECO:0000313" key="2">
    <source>
        <dbReference type="EMBL" id="KXG28865.1"/>
    </source>
</evidence>
<dbReference type="AlphaFoldDB" id="A0A1B6PT64"/>
<feature type="signal peptide" evidence="1">
    <location>
        <begin position="1"/>
        <end position="27"/>
    </location>
</feature>
<organism evidence="2 3">
    <name type="scientific">Sorghum bicolor</name>
    <name type="common">Sorghum</name>
    <name type="synonym">Sorghum vulgare</name>
    <dbReference type="NCBI Taxonomy" id="4558"/>
    <lineage>
        <taxon>Eukaryota</taxon>
        <taxon>Viridiplantae</taxon>
        <taxon>Streptophyta</taxon>
        <taxon>Embryophyta</taxon>
        <taxon>Tracheophyta</taxon>
        <taxon>Spermatophyta</taxon>
        <taxon>Magnoliopsida</taxon>
        <taxon>Liliopsida</taxon>
        <taxon>Poales</taxon>
        <taxon>Poaceae</taxon>
        <taxon>PACMAD clade</taxon>
        <taxon>Panicoideae</taxon>
        <taxon>Andropogonodae</taxon>
        <taxon>Andropogoneae</taxon>
        <taxon>Sorghinae</taxon>
        <taxon>Sorghum</taxon>
    </lineage>
</organism>
<protein>
    <submittedName>
        <fullName evidence="2">Uncharacterized protein</fullName>
    </submittedName>
</protein>
<keyword evidence="3" id="KW-1185">Reference proteome</keyword>
<dbReference type="Proteomes" id="UP000000768">
    <property type="component" value="Chromosome 5"/>
</dbReference>
<dbReference type="PROSITE" id="PS51257">
    <property type="entry name" value="PROKAR_LIPOPROTEIN"/>
    <property type="match status" value="1"/>
</dbReference>
<keyword evidence="1" id="KW-0732">Signal</keyword>
<reference evidence="2 3" key="1">
    <citation type="journal article" date="2009" name="Nature">
        <title>The Sorghum bicolor genome and the diversification of grasses.</title>
        <authorList>
            <person name="Paterson A.H."/>
            <person name="Bowers J.E."/>
            <person name="Bruggmann R."/>
            <person name="Dubchak I."/>
            <person name="Grimwood J."/>
            <person name="Gundlach H."/>
            <person name="Haberer G."/>
            <person name="Hellsten U."/>
            <person name="Mitros T."/>
            <person name="Poliakov A."/>
            <person name="Schmutz J."/>
            <person name="Spannagl M."/>
            <person name="Tang H."/>
            <person name="Wang X."/>
            <person name="Wicker T."/>
            <person name="Bharti A.K."/>
            <person name="Chapman J."/>
            <person name="Feltus F.A."/>
            <person name="Gowik U."/>
            <person name="Grigoriev I.V."/>
            <person name="Lyons E."/>
            <person name="Maher C.A."/>
            <person name="Martis M."/>
            <person name="Narechania A."/>
            <person name="Otillar R.P."/>
            <person name="Penning B.W."/>
            <person name="Salamov A.A."/>
            <person name="Wang Y."/>
            <person name="Zhang L."/>
            <person name="Carpita N.C."/>
            <person name="Freeling M."/>
            <person name="Gingle A.R."/>
            <person name="Hash C.T."/>
            <person name="Keller B."/>
            <person name="Klein P."/>
            <person name="Kresovich S."/>
            <person name="McCann M.C."/>
            <person name="Ming R."/>
            <person name="Peterson D.G."/>
            <person name="Mehboob-ur-Rahman"/>
            <person name="Ware D."/>
            <person name="Westhoff P."/>
            <person name="Mayer K.F."/>
            <person name="Messing J."/>
            <person name="Rokhsar D.S."/>
        </authorList>
    </citation>
    <scope>NUCLEOTIDE SEQUENCE [LARGE SCALE GENOMIC DNA]</scope>
    <source>
        <strain evidence="3">cv. BTx623</strain>
    </source>
</reference>
<gene>
    <name evidence="2" type="ORF">SORBI_3005G176500</name>
</gene>
<feature type="chain" id="PRO_5008589263" evidence="1">
    <location>
        <begin position="28"/>
        <end position="72"/>
    </location>
</feature>
<name>A0A1B6PT64_SORBI</name>
<proteinExistence type="predicted"/>
<evidence type="ECO:0000256" key="1">
    <source>
        <dbReference type="SAM" id="SignalP"/>
    </source>
</evidence>
<accession>A0A1B6PT64</accession>
<dbReference type="EMBL" id="CM000764">
    <property type="protein sequence ID" value="KXG28865.1"/>
    <property type="molecule type" value="Genomic_DNA"/>
</dbReference>
<dbReference type="Gramene" id="KXG28865">
    <property type="protein sequence ID" value="KXG28865"/>
    <property type="gene ID" value="SORBI_3005G176500"/>
</dbReference>
<reference evidence="3" key="2">
    <citation type="journal article" date="2018" name="Plant J.">
        <title>The Sorghum bicolor reference genome: improved assembly, gene annotations, a transcriptome atlas, and signatures of genome organization.</title>
        <authorList>
            <person name="McCormick R.F."/>
            <person name="Truong S.K."/>
            <person name="Sreedasyam A."/>
            <person name="Jenkins J."/>
            <person name="Shu S."/>
            <person name="Sims D."/>
            <person name="Kennedy M."/>
            <person name="Amirebrahimi M."/>
            <person name="Weers B.D."/>
            <person name="McKinley B."/>
            <person name="Mattison A."/>
            <person name="Morishige D.T."/>
            <person name="Grimwood J."/>
            <person name="Schmutz J."/>
            <person name="Mullet J.E."/>
        </authorList>
    </citation>
    <scope>NUCLEOTIDE SEQUENCE [LARGE SCALE GENOMIC DNA]</scope>
    <source>
        <strain evidence="3">cv. BTx623</strain>
    </source>
</reference>